<accession>A0ABN7URY6</accession>
<gene>
    <name evidence="1" type="ORF">GMARGA_LOCUS9298</name>
</gene>
<feature type="non-terminal residue" evidence="1">
    <location>
        <position position="111"/>
    </location>
</feature>
<evidence type="ECO:0000313" key="1">
    <source>
        <dbReference type="EMBL" id="CAG8649890.1"/>
    </source>
</evidence>
<dbReference type="Proteomes" id="UP000789901">
    <property type="component" value="Unassembled WGS sequence"/>
</dbReference>
<dbReference type="EMBL" id="CAJVQB010004952">
    <property type="protein sequence ID" value="CAG8649890.1"/>
    <property type="molecule type" value="Genomic_DNA"/>
</dbReference>
<keyword evidence="2" id="KW-1185">Reference proteome</keyword>
<name>A0ABN7URY6_GIGMA</name>
<organism evidence="1 2">
    <name type="scientific">Gigaspora margarita</name>
    <dbReference type="NCBI Taxonomy" id="4874"/>
    <lineage>
        <taxon>Eukaryota</taxon>
        <taxon>Fungi</taxon>
        <taxon>Fungi incertae sedis</taxon>
        <taxon>Mucoromycota</taxon>
        <taxon>Glomeromycotina</taxon>
        <taxon>Glomeromycetes</taxon>
        <taxon>Diversisporales</taxon>
        <taxon>Gigasporaceae</taxon>
        <taxon>Gigaspora</taxon>
    </lineage>
</organism>
<evidence type="ECO:0000313" key="2">
    <source>
        <dbReference type="Proteomes" id="UP000789901"/>
    </source>
</evidence>
<comment type="caution">
    <text evidence="1">The sequence shown here is derived from an EMBL/GenBank/DDBJ whole genome shotgun (WGS) entry which is preliminary data.</text>
</comment>
<reference evidence="1 2" key="1">
    <citation type="submission" date="2021-06" db="EMBL/GenBank/DDBJ databases">
        <authorList>
            <person name="Kallberg Y."/>
            <person name="Tangrot J."/>
            <person name="Rosling A."/>
        </authorList>
    </citation>
    <scope>NUCLEOTIDE SEQUENCE [LARGE SCALE GENOMIC DNA]</scope>
    <source>
        <strain evidence="1 2">120-4 pot B 10/14</strain>
    </source>
</reference>
<proteinExistence type="predicted"/>
<sequence length="111" mass="12978">MKLISLEDFLKISIDVVDKVEEACGLELGRFDTAYRAEWVYGRYCGWNIEKKILARYSWRPVALKVLSGTNQKNSKKFKEFSEAKIEQSITTHASNFWPYSDVESWTMLKD</sequence>
<protein>
    <submittedName>
        <fullName evidence="1">34228_t:CDS:1</fullName>
    </submittedName>
</protein>